<evidence type="ECO:0000313" key="6">
    <source>
        <dbReference type="Proteomes" id="UP000230069"/>
    </source>
</evidence>
<dbReference type="PROSITE" id="PS50090">
    <property type="entry name" value="MYB_LIKE"/>
    <property type="match status" value="2"/>
</dbReference>
<dbReference type="InterPro" id="IPR009057">
    <property type="entry name" value="Homeodomain-like_sf"/>
</dbReference>
<feature type="domain" description="Myb-like" evidence="3">
    <location>
        <begin position="237"/>
        <end position="287"/>
    </location>
</feature>
<dbReference type="GO" id="GO:0000978">
    <property type="term" value="F:RNA polymerase II cis-regulatory region sequence-specific DNA binding"/>
    <property type="evidence" value="ECO:0007669"/>
    <property type="project" value="TreeGrafter"/>
</dbReference>
<protein>
    <submittedName>
        <fullName evidence="5">Uncharacterized protein</fullName>
    </submittedName>
</protein>
<dbReference type="InParanoid" id="A0A2G5F1Q3"/>
<dbReference type="InterPro" id="IPR017930">
    <property type="entry name" value="Myb_dom"/>
</dbReference>
<dbReference type="InterPro" id="IPR050560">
    <property type="entry name" value="MYB_TF"/>
</dbReference>
<dbReference type="EMBL" id="KZ305019">
    <property type="protein sequence ID" value="PIA61902.1"/>
    <property type="molecule type" value="Genomic_DNA"/>
</dbReference>
<keyword evidence="1" id="KW-0677">Repeat</keyword>
<sequence length="415" mass="47253">MAYQNMYTNEVSYQLPTLSLRRPMNQIRPMVGSEFSFDEVKSSQGGLFQDFRYVNQYHSNGKILKSDYDISILSFVRLNIFVYGNSNRDLVGSMSVVRKGDTNEIQYENYSDSLRSFENKATTQDQNQMFLDLPKNDVHAHVGTCFGFSNMFPCVTTDNQFVGEVSQIKKSGTHKRKNNEAFKESFGSIKGNWTHEEDRKLVRLVEKHGEKNWAKVSSCMGGRIGKQCRDRWKNHLEPGINKGCWTEDEDMALVEGHKKHNNRWAKIAEEIPGRTDNAVKNRWNSVKRRQSPKEKKYCHSKNPLPSPILQEYINSVSNKSTGSTNKVGNAATSDCYIPMDDTLAVPIAPADQGGEFVALPSLPFNFDVSIFEEEMFSILNEGITDNVMPSDVDHLNPYSVNKEMDLFEMISEANI</sequence>
<dbReference type="AlphaFoldDB" id="A0A2G5F1Q3"/>
<dbReference type="PROSITE" id="PS51294">
    <property type="entry name" value="HTH_MYB"/>
    <property type="match status" value="2"/>
</dbReference>
<dbReference type="PANTHER" id="PTHR45614:SF218">
    <property type="entry name" value="TRANSCRIPTION FACTOR MYB119-RELATED"/>
    <property type="match status" value="1"/>
</dbReference>
<feature type="domain" description="HTH myb-type" evidence="4">
    <location>
        <begin position="190"/>
        <end position="240"/>
    </location>
</feature>
<dbReference type="InterPro" id="IPR001005">
    <property type="entry name" value="SANT/Myb"/>
</dbReference>
<keyword evidence="6" id="KW-1185">Reference proteome</keyword>
<accession>A0A2G5F1Q3</accession>
<dbReference type="PANTHER" id="PTHR45614">
    <property type="entry name" value="MYB PROTEIN-RELATED"/>
    <property type="match status" value="1"/>
</dbReference>
<dbReference type="FunFam" id="1.10.10.60:FF:000010">
    <property type="entry name" value="Transcriptional activator Myb isoform A"/>
    <property type="match status" value="1"/>
</dbReference>
<gene>
    <name evidence="5" type="ORF">AQUCO_00200118v1</name>
</gene>
<evidence type="ECO:0000256" key="1">
    <source>
        <dbReference type="ARBA" id="ARBA00022737"/>
    </source>
</evidence>
<evidence type="ECO:0000256" key="2">
    <source>
        <dbReference type="ARBA" id="ARBA00023125"/>
    </source>
</evidence>
<evidence type="ECO:0000259" key="3">
    <source>
        <dbReference type="PROSITE" id="PS50090"/>
    </source>
</evidence>
<dbReference type="Gene3D" id="1.10.10.60">
    <property type="entry name" value="Homeodomain-like"/>
    <property type="match status" value="2"/>
</dbReference>
<evidence type="ECO:0000259" key="4">
    <source>
        <dbReference type="PROSITE" id="PS51294"/>
    </source>
</evidence>
<dbReference type="SMART" id="SM00717">
    <property type="entry name" value="SANT"/>
    <property type="match status" value="2"/>
</dbReference>
<feature type="domain" description="Myb-like" evidence="3">
    <location>
        <begin position="190"/>
        <end position="236"/>
    </location>
</feature>
<evidence type="ECO:0000313" key="5">
    <source>
        <dbReference type="EMBL" id="PIA61902.1"/>
    </source>
</evidence>
<dbReference type="GO" id="GO:0000981">
    <property type="term" value="F:DNA-binding transcription factor activity, RNA polymerase II-specific"/>
    <property type="evidence" value="ECO:0007669"/>
    <property type="project" value="TreeGrafter"/>
</dbReference>
<dbReference type="Pfam" id="PF00249">
    <property type="entry name" value="Myb_DNA-binding"/>
    <property type="match status" value="2"/>
</dbReference>
<reference evidence="5 6" key="1">
    <citation type="submission" date="2017-09" db="EMBL/GenBank/DDBJ databases">
        <title>WGS assembly of Aquilegia coerulea Goldsmith.</title>
        <authorList>
            <person name="Hodges S."/>
            <person name="Kramer E."/>
            <person name="Nordborg M."/>
            <person name="Tomkins J."/>
            <person name="Borevitz J."/>
            <person name="Derieg N."/>
            <person name="Yan J."/>
            <person name="Mihaltcheva S."/>
            <person name="Hayes R.D."/>
            <person name="Rokhsar D."/>
        </authorList>
    </citation>
    <scope>NUCLEOTIDE SEQUENCE [LARGE SCALE GENOMIC DNA]</scope>
    <source>
        <strain evidence="6">cv. Goldsmith</strain>
    </source>
</reference>
<organism evidence="5 6">
    <name type="scientific">Aquilegia coerulea</name>
    <name type="common">Rocky mountain columbine</name>
    <dbReference type="NCBI Taxonomy" id="218851"/>
    <lineage>
        <taxon>Eukaryota</taxon>
        <taxon>Viridiplantae</taxon>
        <taxon>Streptophyta</taxon>
        <taxon>Embryophyta</taxon>
        <taxon>Tracheophyta</taxon>
        <taxon>Spermatophyta</taxon>
        <taxon>Magnoliopsida</taxon>
        <taxon>Ranunculales</taxon>
        <taxon>Ranunculaceae</taxon>
        <taxon>Thalictroideae</taxon>
        <taxon>Aquilegia</taxon>
    </lineage>
</organism>
<dbReference type="CDD" id="cd00167">
    <property type="entry name" value="SANT"/>
    <property type="match status" value="2"/>
</dbReference>
<dbReference type="SUPFAM" id="SSF46689">
    <property type="entry name" value="Homeodomain-like"/>
    <property type="match status" value="1"/>
</dbReference>
<dbReference type="OrthoDB" id="2143914at2759"/>
<feature type="domain" description="HTH myb-type" evidence="4">
    <location>
        <begin position="241"/>
        <end position="291"/>
    </location>
</feature>
<dbReference type="Proteomes" id="UP000230069">
    <property type="component" value="Unassembled WGS sequence"/>
</dbReference>
<keyword evidence="2" id="KW-0238">DNA-binding</keyword>
<name>A0A2G5F1Q3_AQUCA</name>
<dbReference type="GO" id="GO:0005634">
    <property type="term" value="C:nucleus"/>
    <property type="evidence" value="ECO:0007669"/>
    <property type="project" value="TreeGrafter"/>
</dbReference>
<proteinExistence type="predicted"/>